<accession>A0A1F5KS11</accession>
<feature type="transmembrane region" description="Helical" evidence="1">
    <location>
        <begin position="65"/>
        <end position="83"/>
    </location>
</feature>
<comment type="caution">
    <text evidence="2">The sequence shown here is derived from an EMBL/GenBank/DDBJ whole genome shotgun (WGS) entry which is preliminary data.</text>
</comment>
<feature type="transmembrane region" description="Helical" evidence="1">
    <location>
        <begin position="7"/>
        <end position="28"/>
    </location>
</feature>
<proteinExistence type="predicted"/>
<dbReference type="Proteomes" id="UP000178565">
    <property type="component" value="Unassembled WGS sequence"/>
</dbReference>
<dbReference type="EMBL" id="MFDM01000014">
    <property type="protein sequence ID" value="OGE43718.1"/>
    <property type="molecule type" value="Genomic_DNA"/>
</dbReference>
<protein>
    <submittedName>
        <fullName evidence="2">Uncharacterized protein</fullName>
    </submittedName>
</protein>
<evidence type="ECO:0000256" key="1">
    <source>
        <dbReference type="SAM" id="Phobius"/>
    </source>
</evidence>
<sequence length="84" mass="9770">MRAIKKHAILNSIFISGFILLILFLMFYRHSFVSTFSLLITAALIYLIWAYLYHHFDKSLNSMIILEYVLTALLVIIILTGFIT</sequence>
<reference evidence="2 3" key="1">
    <citation type="journal article" date="2016" name="Nat. Commun.">
        <title>Thousands of microbial genomes shed light on interconnected biogeochemical processes in an aquifer system.</title>
        <authorList>
            <person name="Anantharaman K."/>
            <person name="Brown C.T."/>
            <person name="Hug L.A."/>
            <person name="Sharon I."/>
            <person name="Castelle C.J."/>
            <person name="Probst A.J."/>
            <person name="Thomas B.C."/>
            <person name="Singh A."/>
            <person name="Wilkins M.J."/>
            <person name="Karaoz U."/>
            <person name="Brodie E.L."/>
            <person name="Williams K.H."/>
            <person name="Hubbard S.S."/>
            <person name="Banfield J.F."/>
        </authorList>
    </citation>
    <scope>NUCLEOTIDE SEQUENCE [LARGE SCALE GENOMIC DNA]</scope>
</reference>
<keyword evidence="1" id="KW-1133">Transmembrane helix</keyword>
<feature type="transmembrane region" description="Helical" evidence="1">
    <location>
        <begin position="34"/>
        <end position="53"/>
    </location>
</feature>
<evidence type="ECO:0000313" key="3">
    <source>
        <dbReference type="Proteomes" id="UP000178565"/>
    </source>
</evidence>
<dbReference type="AlphaFoldDB" id="A0A1F5KS11"/>
<keyword evidence="1" id="KW-0812">Transmembrane</keyword>
<gene>
    <name evidence="2" type="ORF">A3B45_03460</name>
</gene>
<dbReference type="STRING" id="1797785.A3B45_03460"/>
<keyword evidence="1" id="KW-0472">Membrane</keyword>
<organism evidence="2 3">
    <name type="scientific">Candidatus Daviesbacteria bacterium RIFCSPLOWO2_01_FULL_39_12</name>
    <dbReference type="NCBI Taxonomy" id="1797785"/>
    <lineage>
        <taxon>Bacteria</taxon>
        <taxon>Candidatus Daviesiibacteriota</taxon>
    </lineage>
</organism>
<name>A0A1F5KS11_9BACT</name>
<evidence type="ECO:0000313" key="2">
    <source>
        <dbReference type="EMBL" id="OGE43718.1"/>
    </source>
</evidence>